<dbReference type="AlphaFoldDB" id="A0AAV4RAB5"/>
<feature type="region of interest" description="Disordered" evidence="1">
    <location>
        <begin position="159"/>
        <end position="233"/>
    </location>
</feature>
<evidence type="ECO:0000256" key="1">
    <source>
        <dbReference type="SAM" id="MobiDB-lite"/>
    </source>
</evidence>
<evidence type="ECO:0000313" key="3">
    <source>
        <dbReference type="Proteomes" id="UP001054837"/>
    </source>
</evidence>
<dbReference type="EMBL" id="BPLQ01005796">
    <property type="protein sequence ID" value="GIY17246.1"/>
    <property type="molecule type" value="Genomic_DNA"/>
</dbReference>
<proteinExistence type="predicted"/>
<keyword evidence="3" id="KW-1185">Reference proteome</keyword>
<name>A0AAV4RAB5_9ARAC</name>
<sequence length="233" mass="26181">MDGDYGGTNKDVKKVESRSLLDFEMVIYAYFKMCRNLKENNSEQPQSHNYHSNLIPITNKSTIDFLQTIPKRKEEEKKNITYHPQHPNKSGGGGEPFFLSRISREIRPAAYTETQGHGKPITRNVLSVGYFQKQPESHNNRSNLIPMTNKGAVDFLQTIPKTKKDRKRTSRTTPQHPNNSGGGKAFFRSRISLEMGPAACSNGKTQGNGKPINRKHPLQGDEPESISLGATVR</sequence>
<accession>A0AAV4RAB5</accession>
<reference evidence="2 3" key="1">
    <citation type="submission" date="2021-06" db="EMBL/GenBank/DDBJ databases">
        <title>Caerostris darwini draft genome.</title>
        <authorList>
            <person name="Kono N."/>
            <person name="Arakawa K."/>
        </authorList>
    </citation>
    <scope>NUCLEOTIDE SEQUENCE [LARGE SCALE GENOMIC DNA]</scope>
</reference>
<feature type="compositionally biased region" description="Basic residues" evidence="1">
    <location>
        <begin position="161"/>
        <end position="170"/>
    </location>
</feature>
<gene>
    <name evidence="2" type="ORF">CDAR_218201</name>
</gene>
<protein>
    <submittedName>
        <fullName evidence="2">Uncharacterized protein</fullName>
    </submittedName>
</protein>
<dbReference type="Proteomes" id="UP001054837">
    <property type="component" value="Unassembled WGS sequence"/>
</dbReference>
<organism evidence="2 3">
    <name type="scientific">Caerostris darwini</name>
    <dbReference type="NCBI Taxonomy" id="1538125"/>
    <lineage>
        <taxon>Eukaryota</taxon>
        <taxon>Metazoa</taxon>
        <taxon>Ecdysozoa</taxon>
        <taxon>Arthropoda</taxon>
        <taxon>Chelicerata</taxon>
        <taxon>Arachnida</taxon>
        <taxon>Araneae</taxon>
        <taxon>Araneomorphae</taxon>
        <taxon>Entelegynae</taxon>
        <taxon>Araneoidea</taxon>
        <taxon>Araneidae</taxon>
        <taxon>Caerostris</taxon>
    </lineage>
</organism>
<comment type="caution">
    <text evidence="2">The sequence shown here is derived from an EMBL/GenBank/DDBJ whole genome shotgun (WGS) entry which is preliminary data.</text>
</comment>
<evidence type="ECO:0000313" key="2">
    <source>
        <dbReference type="EMBL" id="GIY17246.1"/>
    </source>
</evidence>